<proteinExistence type="predicted"/>
<evidence type="ECO:0000313" key="2">
    <source>
        <dbReference type="Proteomes" id="UP000825701"/>
    </source>
</evidence>
<dbReference type="EMBL" id="CP081869">
    <property type="protein sequence ID" value="QZO01100.1"/>
    <property type="molecule type" value="Genomic_DNA"/>
</dbReference>
<dbReference type="AlphaFoldDB" id="A0A9E6UQL0"/>
<evidence type="ECO:0000313" key="1">
    <source>
        <dbReference type="EMBL" id="QZO01100.1"/>
    </source>
</evidence>
<gene>
    <name evidence="1" type="ORF">K6K41_05870</name>
</gene>
<protein>
    <submittedName>
        <fullName evidence="1">Uncharacterized protein</fullName>
    </submittedName>
</protein>
<dbReference type="KEGG" id="cmet:K6K41_05870"/>
<reference evidence="1" key="1">
    <citation type="submission" date="2021-08" db="EMBL/GenBank/DDBJ databases">
        <authorList>
            <person name="Zhang H."/>
            <person name="Xu M."/>
            <person name="Yu Z."/>
            <person name="Yang L."/>
            <person name="Cai Y."/>
        </authorList>
    </citation>
    <scope>NUCLEOTIDE SEQUENCE</scope>
    <source>
        <strain evidence="1">CHL1</strain>
    </source>
</reference>
<name>A0A9E6UQL0_9HYPH</name>
<accession>A0A9E6UQL0</accession>
<dbReference type="Proteomes" id="UP000825701">
    <property type="component" value="Chromosome"/>
</dbReference>
<dbReference type="RefSeq" id="WP_261404327.1">
    <property type="nucleotide sequence ID" value="NZ_CP081869.1"/>
</dbReference>
<organism evidence="1 2">
    <name type="scientific">Chenggangzhangella methanolivorans</name>
    <dbReference type="NCBI Taxonomy" id="1437009"/>
    <lineage>
        <taxon>Bacteria</taxon>
        <taxon>Pseudomonadati</taxon>
        <taxon>Pseudomonadota</taxon>
        <taxon>Alphaproteobacteria</taxon>
        <taxon>Hyphomicrobiales</taxon>
        <taxon>Methylopilaceae</taxon>
        <taxon>Chenggangzhangella</taxon>
    </lineage>
</organism>
<sequence>MRLRELDLVLSALEDDGLIEWKERAWALTEAGKFAVRRNTDPRSGEVVRA</sequence>
<keyword evidence="2" id="KW-1185">Reference proteome</keyword>